<dbReference type="Proteomes" id="UP001633002">
    <property type="component" value="Unassembled WGS sequence"/>
</dbReference>
<gene>
    <name evidence="1" type="ORF">R1sor_022046</name>
</gene>
<keyword evidence="2" id="KW-1185">Reference proteome</keyword>
<accession>A0ABD3GM25</accession>
<comment type="caution">
    <text evidence="1">The sequence shown here is derived from an EMBL/GenBank/DDBJ whole genome shotgun (WGS) entry which is preliminary data.</text>
</comment>
<proteinExistence type="predicted"/>
<evidence type="ECO:0000313" key="2">
    <source>
        <dbReference type="Proteomes" id="UP001633002"/>
    </source>
</evidence>
<organism evidence="1 2">
    <name type="scientific">Riccia sorocarpa</name>
    <dbReference type="NCBI Taxonomy" id="122646"/>
    <lineage>
        <taxon>Eukaryota</taxon>
        <taxon>Viridiplantae</taxon>
        <taxon>Streptophyta</taxon>
        <taxon>Embryophyta</taxon>
        <taxon>Marchantiophyta</taxon>
        <taxon>Marchantiopsida</taxon>
        <taxon>Marchantiidae</taxon>
        <taxon>Marchantiales</taxon>
        <taxon>Ricciaceae</taxon>
        <taxon>Riccia</taxon>
    </lineage>
</organism>
<evidence type="ECO:0000313" key="1">
    <source>
        <dbReference type="EMBL" id="KAL3679090.1"/>
    </source>
</evidence>
<reference evidence="1 2" key="1">
    <citation type="submission" date="2024-09" db="EMBL/GenBank/DDBJ databases">
        <title>Chromosome-scale assembly of Riccia sorocarpa.</title>
        <authorList>
            <person name="Paukszto L."/>
        </authorList>
    </citation>
    <scope>NUCLEOTIDE SEQUENCE [LARGE SCALE GENOMIC DNA]</scope>
    <source>
        <strain evidence="1">LP-2024</strain>
        <tissue evidence="1">Aerial parts of the thallus</tissue>
    </source>
</reference>
<sequence length="190" mass="21600">MQAWTDYINVLQENRVLHGIYLPQADISYIQWHFADDTPLMLRGDTQNLVNAKQAIARFGAASGLTVQWSKSLATWISPSQRPIWKWLADQEDAPMLGFNFTDALHHDAIFQKYMDKIETVLNDKKLTSQSLQGRVRIANHVIGGVARHKGSIDFRQVLESSGIINYVLKVSDTSVLKHLVSLHFADYCF</sequence>
<dbReference type="EMBL" id="JBJQOH010000007">
    <property type="protein sequence ID" value="KAL3679090.1"/>
    <property type="molecule type" value="Genomic_DNA"/>
</dbReference>
<protein>
    <submittedName>
        <fullName evidence="1">Uncharacterized protein</fullName>
    </submittedName>
</protein>
<name>A0ABD3GM25_9MARC</name>
<dbReference type="AlphaFoldDB" id="A0ABD3GM25"/>